<reference evidence="1 2" key="1">
    <citation type="journal article" date="2010" name="J. Bacteriol.">
        <title>Genome sequence of Lentisphaera araneosa HTCC2155T, the type species of the order Lentisphaerales in the phylum Lentisphaerae.</title>
        <authorList>
            <person name="Thrash J.C."/>
            <person name="Cho J.C."/>
            <person name="Vergin K.L."/>
            <person name="Morris R.M."/>
            <person name="Giovannoni S.J."/>
        </authorList>
    </citation>
    <scope>NUCLEOTIDE SEQUENCE [LARGE SCALE GENOMIC DNA]</scope>
    <source>
        <strain evidence="1 2">HTCC2155</strain>
    </source>
</reference>
<protein>
    <submittedName>
        <fullName evidence="1">Uncharacterized protein</fullName>
    </submittedName>
</protein>
<sequence length="197" mass="23360">MKVLLLVQEQQRSIFDTWYNAIADGLEKCDIIRVSSDDQQRLKTFIKKSSIKLEQYDRVILFLRYKKMMRQVNFIQTIPNLTIIELDACQNYCESKYNGRFSAYFKQVPWVRILCTGKELAHRLQYEGFDAHFFSKAYDNQLLHNLNQTRDIELAFVGSLQTGVYKYRKAFLENLASKEDLTIINDKTRKRLFTNSK</sequence>
<evidence type="ECO:0000313" key="2">
    <source>
        <dbReference type="Proteomes" id="UP000004947"/>
    </source>
</evidence>
<proteinExistence type="predicted"/>
<dbReference type="EMBL" id="ABCK01000008">
    <property type="protein sequence ID" value="EDM27640.1"/>
    <property type="molecule type" value="Genomic_DNA"/>
</dbReference>
<dbReference type="eggNOG" id="COG4641">
    <property type="taxonomic scope" value="Bacteria"/>
</dbReference>
<organism evidence="1 2">
    <name type="scientific">Lentisphaera araneosa HTCC2155</name>
    <dbReference type="NCBI Taxonomy" id="313628"/>
    <lineage>
        <taxon>Bacteria</taxon>
        <taxon>Pseudomonadati</taxon>
        <taxon>Lentisphaerota</taxon>
        <taxon>Lentisphaeria</taxon>
        <taxon>Lentisphaerales</taxon>
        <taxon>Lentisphaeraceae</taxon>
        <taxon>Lentisphaera</taxon>
    </lineage>
</organism>
<accession>A6DL38</accession>
<dbReference type="AlphaFoldDB" id="A6DL38"/>
<gene>
    <name evidence="1" type="ORF">LNTAR_20578</name>
</gene>
<evidence type="ECO:0000313" key="1">
    <source>
        <dbReference type="EMBL" id="EDM27640.1"/>
    </source>
</evidence>
<keyword evidence="2" id="KW-1185">Reference proteome</keyword>
<name>A6DL38_9BACT</name>
<dbReference type="STRING" id="313628.LNTAR_20578"/>
<comment type="caution">
    <text evidence="1">The sequence shown here is derived from an EMBL/GenBank/DDBJ whole genome shotgun (WGS) entry which is preliminary data.</text>
</comment>
<dbReference type="RefSeq" id="WP_007278599.1">
    <property type="nucleotide sequence ID" value="NZ_ABCK01000008.1"/>
</dbReference>
<dbReference type="Proteomes" id="UP000004947">
    <property type="component" value="Unassembled WGS sequence"/>
</dbReference>